<reference evidence="1" key="1">
    <citation type="submission" date="2022-07" db="EMBL/GenBank/DDBJ databases">
        <title>Sphingomonas sp. nov., a novel bacterium isolated from the north slope of the Mount Everest.</title>
        <authorList>
            <person name="Cui X."/>
            <person name="Liu Y."/>
        </authorList>
    </citation>
    <scope>NUCLEOTIDE SEQUENCE</scope>
    <source>
        <strain evidence="1">S5-59</strain>
    </source>
</reference>
<dbReference type="Proteomes" id="UP001058533">
    <property type="component" value="Chromosome"/>
</dbReference>
<proteinExistence type="predicted"/>
<organism evidence="1 2">
    <name type="scientific">Sphingomonas qomolangmaensis</name>
    <dbReference type="NCBI Taxonomy" id="2918765"/>
    <lineage>
        <taxon>Bacteria</taxon>
        <taxon>Pseudomonadati</taxon>
        <taxon>Pseudomonadota</taxon>
        <taxon>Alphaproteobacteria</taxon>
        <taxon>Sphingomonadales</taxon>
        <taxon>Sphingomonadaceae</taxon>
        <taxon>Sphingomonas</taxon>
    </lineage>
</organism>
<dbReference type="CDD" id="cd12952">
    <property type="entry name" value="MMP_ACEL2062"/>
    <property type="match status" value="1"/>
</dbReference>
<evidence type="ECO:0000313" key="2">
    <source>
        <dbReference type="Proteomes" id="UP001058533"/>
    </source>
</evidence>
<protein>
    <submittedName>
        <fullName evidence="1">Metallopeptidase family protein</fullName>
    </submittedName>
</protein>
<sequence>MAETTAICQAAPDAAAIEAMARAALARIPSPFAEHLADVVLLIEDYADDETLAALGIDEPIDLTGIYHGRPIGEKSSFESGALPDRIHLYRLPILWEWIETGVALDALVHHVVVHEVGHHFGLSDDDMHALEDAAGEETAG</sequence>
<keyword evidence="2" id="KW-1185">Reference proteome</keyword>
<dbReference type="EMBL" id="CP101740">
    <property type="protein sequence ID" value="UUL81606.1"/>
    <property type="molecule type" value="Genomic_DNA"/>
</dbReference>
<evidence type="ECO:0000313" key="1">
    <source>
        <dbReference type="EMBL" id="UUL81606.1"/>
    </source>
</evidence>
<accession>A0ABY5L620</accession>
<dbReference type="SUPFAM" id="SSF55486">
    <property type="entry name" value="Metalloproteases ('zincins'), catalytic domain"/>
    <property type="match status" value="1"/>
</dbReference>
<name>A0ABY5L620_9SPHN</name>
<dbReference type="RefSeq" id="WP_256505294.1">
    <property type="nucleotide sequence ID" value="NZ_CP101740.1"/>
</dbReference>
<dbReference type="Pfam" id="PF06262">
    <property type="entry name" value="Zincin_1"/>
    <property type="match status" value="1"/>
</dbReference>
<dbReference type="InterPro" id="IPR010428">
    <property type="entry name" value="Zincin_1"/>
</dbReference>
<gene>
    <name evidence="1" type="ORF">NMP03_10375</name>
</gene>
<dbReference type="Gene3D" id="3.30.2010.20">
    <property type="match status" value="1"/>
</dbReference>
<dbReference type="InterPro" id="IPR038555">
    <property type="entry name" value="Zincin_1_sf"/>
</dbReference>